<evidence type="ECO:0000313" key="3">
    <source>
        <dbReference type="Proteomes" id="UP000664534"/>
    </source>
</evidence>
<sequence length="232" mass="25233">MSGLSIKTTQQPRKTIVKTQYHNKTKRQATLYDAVAGTLPHCRVSSTGFIPPTPRVSSYRDTPSSSTLAVPPEEVLFRRAGAPIRYEEDDFYWADRYLTDNQKLPESDLLKAIHAYASDFYGRAVKGKGAVDFESLDETALLAMGVLMEEMAGEVLGETGDLAFVEGEDDGAEGAEEGVHAEATSNGEEEDASTAAASEIASEAATSDGRSSSGYKKRRKRRKTRHNDDSDG</sequence>
<dbReference type="AlphaFoldDB" id="A0A8H3FFN8"/>
<reference evidence="2" key="1">
    <citation type="submission" date="2021-03" db="EMBL/GenBank/DDBJ databases">
        <authorList>
            <person name="Tagirdzhanova G."/>
        </authorList>
    </citation>
    <scope>NUCLEOTIDE SEQUENCE</scope>
</reference>
<feature type="region of interest" description="Disordered" evidence="1">
    <location>
        <begin position="170"/>
        <end position="232"/>
    </location>
</feature>
<proteinExistence type="predicted"/>
<feature type="compositionally biased region" description="Basic residues" evidence="1">
    <location>
        <begin position="215"/>
        <end position="225"/>
    </location>
</feature>
<dbReference type="OrthoDB" id="2565191at2759"/>
<gene>
    <name evidence="2" type="ORF">IMSHALPRED_006161</name>
</gene>
<keyword evidence="3" id="KW-1185">Reference proteome</keyword>
<dbReference type="PANTHER" id="PTHR28054">
    <property type="entry name" value="RNA POLYMERASE I-SPECIFIC TRANSCRIPTION INITIATION FACTOR RRN10"/>
    <property type="match status" value="1"/>
</dbReference>
<name>A0A8H3FFN8_9LECA</name>
<dbReference type="EMBL" id="CAJPDT010000036">
    <property type="protein sequence ID" value="CAF9924357.1"/>
    <property type="molecule type" value="Genomic_DNA"/>
</dbReference>
<dbReference type="InterPro" id="IPR022793">
    <property type="entry name" value="Rrn10"/>
</dbReference>
<protein>
    <submittedName>
        <fullName evidence="2">Uncharacterized protein</fullName>
    </submittedName>
</protein>
<dbReference type="PANTHER" id="PTHR28054:SF1">
    <property type="entry name" value="RNA POLYMERASE I-SPECIFIC TRANSCRIPTION INITIATION FACTOR RRN10"/>
    <property type="match status" value="1"/>
</dbReference>
<accession>A0A8H3FFN8</accession>
<dbReference type="Proteomes" id="UP000664534">
    <property type="component" value="Unassembled WGS sequence"/>
</dbReference>
<evidence type="ECO:0000256" key="1">
    <source>
        <dbReference type="SAM" id="MobiDB-lite"/>
    </source>
</evidence>
<evidence type="ECO:0000313" key="2">
    <source>
        <dbReference type="EMBL" id="CAF9924357.1"/>
    </source>
</evidence>
<dbReference type="GO" id="GO:0006360">
    <property type="term" value="P:transcription by RNA polymerase I"/>
    <property type="evidence" value="ECO:0007669"/>
    <property type="project" value="InterPro"/>
</dbReference>
<organism evidence="2 3">
    <name type="scientific">Imshaugia aleurites</name>
    <dbReference type="NCBI Taxonomy" id="172621"/>
    <lineage>
        <taxon>Eukaryota</taxon>
        <taxon>Fungi</taxon>
        <taxon>Dikarya</taxon>
        <taxon>Ascomycota</taxon>
        <taxon>Pezizomycotina</taxon>
        <taxon>Lecanoromycetes</taxon>
        <taxon>OSLEUM clade</taxon>
        <taxon>Lecanoromycetidae</taxon>
        <taxon>Lecanorales</taxon>
        <taxon>Lecanorineae</taxon>
        <taxon>Parmeliaceae</taxon>
        <taxon>Imshaugia</taxon>
    </lineage>
</organism>
<comment type="caution">
    <text evidence="2">The sequence shown here is derived from an EMBL/GenBank/DDBJ whole genome shotgun (WGS) entry which is preliminary data.</text>
</comment>
<feature type="compositionally biased region" description="Low complexity" evidence="1">
    <location>
        <begin position="193"/>
        <end position="208"/>
    </location>
</feature>